<accession>I7KZW6</accession>
<comment type="similarity">
    <text evidence="10">Belongs to the MntA antitoxin family.</text>
</comment>
<sequence>MCDPRITMNPLAQIRQNLHIIRERYGVARIGVFGSVVRDEATPASDVDVLVEFREGEETFDHFMDLKFYLEDLLGRKTDLVIADTLKPRIRDAVLGEVVYA</sequence>
<keyword evidence="7" id="KW-0067">ATP-binding</keyword>
<reference evidence="15" key="1">
    <citation type="journal article" date="2012" name="J. Bacteriol.">
        <title>Complete genome sequence of the hydrogenotrophic, methanogenic archaeon Methanoculleus bourgensis strain MS2T, isolated from a sewage sludge digester.</title>
        <authorList>
            <person name="Maus I."/>
            <person name="Wibberg D."/>
            <person name="Stantscheff R."/>
            <person name="Eikmeyer F.G."/>
            <person name="Seffner A."/>
            <person name="Boelter J."/>
            <person name="Szczepanowski R."/>
            <person name="Blom J."/>
            <person name="Jaenicke S."/>
            <person name="Konig H."/>
            <person name="Puhler A."/>
            <person name="Schluter A."/>
        </authorList>
    </citation>
    <scope>NUCLEOTIDE SEQUENCE [LARGE SCALE GENOMIC DNA]</scope>
    <source>
        <strain evidence="15">ATCC 43281 / DSM 3045 / OCM 15 / MS2</strain>
    </source>
</reference>
<keyword evidence="8" id="KW-0460">Magnesium</keyword>
<dbReference type="RefSeq" id="WP_014867465.1">
    <property type="nucleotide sequence ID" value="NC_018227.2"/>
</dbReference>
<proteinExistence type="inferred from homology"/>
<dbReference type="PANTHER" id="PTHR33571:SF14">
    <property type="entry name" value="PROTEIN ADENYLYLTRANSFERASE MJ0435-RELATED"/>
    <property type="match status" value="1"/>
</dbReference>
<evidence type="ECO:0000313" key="15">
    <source>
        <dbReference type="Proteomes" id="UP000009007"/>
    </source>
</evidence>
<dbReference type="InterPro" id="IPR002934">
    <property type="entry name" value="Polymerase_NTP_transf_dom"/>
</dbReference>
<keyword evidence="15" id="KW-1185">Reference proteome</keyword>
<dbReference type="InterPro" id="IPR052038">
    <property type="entry name" value="Type-VII_TA_antitoxin"/>
</dbReference>
<evidence type="ECO:0000256" key="6">
    <source>
        <dbReference type="ARBA" id="ARBA00022741"/>
    </source>
</evidence>
<dbReference type="HOGENOM" id="CLU_130257_10_1_2"/>
<dbReference type="SUPFAM" id="SSF81301">
    <property type="entry name" value="Nucleotidyltransferase"/>
    <property type="match status" value="1"/>
</dbReference>
<dbReference type="Gene3D" id="3.30.460.10">
    <property type="entry name" value="Beta Polymerase, domain 2"/>
    <property type="match status" value="1"/>
</dbReference>
<comment type="catalytic activity">
    <reaction evidence="12">
        <text>L-tyrosyl-[protein] + ATP = O-(5'-adenylyl)-L-tyrosyl-[protein] + diphosphate</text>
        <dbReference type="Rhea" id="RHEA:54288"/>
        <dbReference type="Rhea" id="RHEA-COMP:10136"/>
        <dbReference type="Rhea" id="RHEA-COMP:13846"/>
        <dbReference type="ChEBI" id="CHEBI:30616"/>
        <dbReference type="ChEBI" id="CHEBI:33019"/>
        <dbReference type="ChEBI" id="CHEBI:46858"/>
        <dbReference type="ChEBI" id="CHEBI:83624"/>
        <dbReference type="EC" id="2.7.7.108"/>
    </reaction>
</comment>
<dbReference type="GO" id="GO:0070733">
    <property type="term" value="F:AMPylase activity"/>
    <property type="evidence" value="ECO:0007669"/>
    <property type="project" value="UniProtKB-EC"/>
</dbReference>
<name>I7KZW6_METBM</name>
<dbReference type="KEGG" id="mbg:BN140_1567"/>
<evidence type="ECO:0000256" key="11">
    <source>
        <dbReference type="ARBA" id="ARBA00047518"/>
    </source>
</evidence>
<dbReference type="CDD" id="cd05403">
    <property type="entry name" value="NT_KNTase_like"/>
    <property type="match status" value="1"/>
</dbReference>
<gene>
    <name evidence="14" type="ordered locus">BN140_1567</name>
</gene>
<organism evidence="14 15">
    <name type="scientific">Methanoculleus bourgensis (strain ATCC 43281 / DSM 3045 / OCM 15 / MS2)</name>
    <name type="common">Methanogenium bourgense</name>
    <dbReference type="NCBI Taxonomy" id="1201294"/>
    <lineage>
        <taxon>Archaea</taxon>
        <taxon>Methanobacteriati</taxon>
        <taxon>Methanobacteriota</taxon>
        <taxon>Stenosarchaea group</taxon>
        <taxon>Methanomicrobia</taxon>
        <taxon>Methanomicrobiales</taxon>
        <taxon>Methanomicrobiaceae</taxon>
        <taxon>Methanoculleus</taxon>
    </lineage>
</organism>
<protein>
    <recommendedName>
        <fullName evidence="9">protein adenylyltransferase</fullName>
        <ecNumber evidence="9">2.7.7.108</ecNumber>
    </recommendedName>
</protein>
<comment type="cofactor">
    <cofactor evidence="1">
        <name>Mg(2+)</name>
        <dbReference type="ChEBI" id="CHEBI:18420"/>
    </cofactor>
</comment>
<dbReference type="BioCyc" id="MBOU1201294:BN140_RS07815-MONOMER"/>
<evidence type="ECO:0000313" key="14">
    <source>
        <dbReference type="EMBL" id="CCJ36490.1"/>
    </source>
</evidence>
<dbReference type="Proteomes" id="UP000009007">
    <property type="component" value="Chromosome I"/>
</dbReference>
<dbReference type="GO" id="GO:0046872">
    <property type="term" value="F:metal ion binding"/>
    <property type="evidence" value="ECO:0007669"/>
    <property type="project" value="UniProtKB-KW"/>
</dbReference>
<keyword evidence="6" id="KW-0547">Nucleotide-binding</keyword>
<keyword evidence="5" id="KW-0479">Metal-binding</keyword>
<evidence type="ECO:0000259" key="13">
    <source>
        <dbReference type="Pfam" id="PF01909"/>
    </source>
</evidence>
<evidence type="ECO:0000256" key="8">
    <source>
        <dbReference type="ARBA" id="ARBA00022842"/>
    </source>
</evidence>
<evidence type="ECO:0000256" key="1">
    <source>
        <dbReference type="ARBA" id="ARBA00001946"/>
    </source>
</evidence>
<feature type="domain" description="Polymerase nucleotidyl transferase" evidence="13">
    <location>
        <begin position="16"/>
        <end position="100"/>
    </location>
</feature>
<dbReference type="STRING" id="1201294.BN140_1567"/>
<dbReference type="PATRIC" id="fig|1201294.9.peg.1721"/>
<dbReference type="GeneID" id="13355959"/>
<dbReference type="Pfam" id="PF01909">
    <property type="entry name" value="NTP_transf_2"/>
    <property type="match status" value="1"/>
</dbReference>
<evidence type="ECO:0000256" key="5">
    <source>
        <dbReference type="ARBA" id="ARBA00022723"/>
    </source>
</evidence>
<comment type="catalytic activity">
    <reaction evidence="11">
        <text>O-(5'-adenylyl)-L-tyrosyl-[protein] + ATP = O-[5'-(adenylyl-(5'-&gt;3')-adenylyl)]-L-tyrosyl-[protein] + diphosphate</text>
        <dbReference type="Rhea" id="RHEA:66528"/>
        <dbReference type="Rhea" id="RHEA-COMP:13846"/>
        <dbReference type="Rhea" id="RHEA-COMP:17046"/>
        <dbReference type="ChEBI" id="CHEBI:30616"/>
        <dbReference type="ChEBI" id="CHEBI:33019"/>
        <dbReference type="ChEBI" id="CHEBI:83624"/>
        <dbReference type="ChEBI" id="CHEBI:167160"/>
    </reaction>
</comment>
<dbReference type="EC" id="2.7.7.108" evidence="9"/>
<evidence type="ECO:0000256" key="9">
    <source>
        <dbReference type="ARBA" id="ARBA00034531"/>
    </source>
</evidence>
<dbReference type="InterPro" id="IPR043519">
    <property type="entry name" value="NT_sf"/>
</dbReference>
<dbReference type="GO" id="GO:0005524">
    <property type="term" value="F:ATP binding"/>
    <property type="evidence" value="ECO:0007669"/>
    <property type="project" value="UniProtKB-KW"/>
</dbReference>
<evidence type="ECO:0000256" key="10">
    <source>
        <dbReference type="ARBA" id="ARBA00038276"/>
    </source>
</evidence>
<evidence type="ECO:0000256" key="7">
    <source>
        <dbReference type="ARBA" id="ARBA00022840"/>
    </source>
</evidence>
<dbReference type="PANTHER" id="PTHR33571">
    <property type="entry name" value="SSL8005 PROTEIN"/>
    <property type="match status" value="1"/>
</dbReference>
<keyword evidence="3" id="KW-0808">Transferase</keyword>
<evidence type="ECO:0000256" key="4">
    <source>
        <dbReference type="ARBA" id="ARBA00022695"/>
    </source>
</evidence>
<evidence type="ECO:0000256" key="3">
    <source>
        <dbReference type="ARBA" id="ARBA00022679"/>
    </source>
</evidence>
<dbReference type="EMBL" id="HE964772">
    <property type="protein sequence ID" value="CCJ36490.1"/>
    <property type="molecule type" value="Genomic_DNA"/>
</dbReference>
<dbReference type="AlphaFoldDB" id="I7KZW6"/>
<evidence type="ECO:0000256" key="12">
    <source>
        <dbReference type="ARBA" id="ARBA00048696"/>
    </source>
</evidence>
<keyword evidence="2" id="KW-1277">Toxin-antitoxin system</keyword>
<keyword evidence="4" id="KW-0548">Nucleotidyltransferase</keyword>
<evidence type="ECO:0000256" key="2">
    <source>
        <dbReference type="ARBA" id="ARBA00022649"/>
    </source>
</evidence>